<dbReference type="RefSeq" id="WP_010073603.1">
    <property type="nucleotide sequence ID" value="NC_014393.1"/>
</dbReference>
<evidence type="ECO:0000313" key="1">
    <source>
        <dbReference type="EMBL" id="ADL53273.1"/>
    </source>
</evidence>
<proteinExistence type="predicted"/>
<dbReference type="OrthoDB" id="1937880at2"/>
<dbReference type="KEGG" id="ccb:Clocel_3599"/>
<dbReference type="Proteomes" id="UP000002730">
    <property type="component" value="Chromosome"/>
</dbReference>
<gene>
    <name evidence="1" type="ordered locus">Clocel_3599</name>
</gene>
<name>D9SWJ1_CLOC7</name>
<dbReference type="eggNOG" id="ENOG50342FS">
    <property type="taxonomic scope" value="Bacteria"/>
</dbReference>
<dbReference type="InterPro" id="IPR029078">
    <property type="entry name" value="Imm44"/>
</dbReference>
<evidence type="ECO:0000313" key="2">
    <source>
        <dbReference type="Proteomes" id="UP000002730"/>
    </source>
</evidence>
<organism evidence="1 2">
    <name type="scientific">Clostridium cellulovorans (strain ATCC 35296 / DSM 3052 / OCM 3 / 743B)</name>
    <dbReference type="NCBI Taxonomy" id="573061"/>
    <lineage>
        <taxon>Bacteria</taxon>
        <taxon>Bacillati</taxon>
        <taxon>Bacillota</taxon>
        <taxon>Clostridia</taxon>
        <taxon>Eubacteriales</taxon>
        <taxon>Clostridiaceae</taxon>
        <taxon>Clostridium</taxon>
    </lineage>
</organism>
<dbReference type="EMBL" id="CP002160">
    <property type="protein sequence ID" value="ADL53273.1"/>
    <property type="molecule type" value="Genomic_DNA"/>
</dbReference>
<reference evidence="1 2" key="1">
    <citation type="submission" date="2010-08" db="EMBL/GenBank/DDBJ databases">
        <title>Complete sequence of Clostridium cellulovorans 743B.</title>
        <authorList>
            <consortium name="US DOE Joint Genome Institute"/>
            <person name="Lucas S."/>
            <person name="Copeland A."/>
            <person name="Lapidus A."/>
            <person name="Cheng J.-F."/>
            <person name="Bruce D."/>
            <person name="Goodwin L."/>
            <person name="Pitluck S."/>
            <person name="Chertkov O."/>
            <person name="Detter J.C."/>
            <person name="Han C."/>
            <person name="Tapia R."/>
            <person name="Land M."/>
            <person name="Hauser L."/>
            <person name="Chang Y.-J."/>
            <person name="Jeffries C."/>
            <person name="Kyrpides N."/>
            <person name="Ivanova N."/>
            <person name="Mikhailova N."/>
            <person name="Hemme C.L."/>
            <person name="Woyke T."/>
        </authorList>
    </citation>
    <scope>NUCLEOTIDE SEQUENCE [LARGE SCALE GENOMIC DNA]</scope>
    <source>
        <strain evidence="2">ATCC 35296 / DSM 3052 / OCM 3 / 743B</strain>
    </source>
</reference>
<dbReference type="Pfam" id="PF15571">
    <property type="entry name" value="Imm44"/>
    <property type="match status" value="1"/>
</dbReference>
<dbReference type="AlphaFoldDB" id="D9SWJ1"/>
<protein>
    <submittedName>
        <fullName evidence="1">Uncharacterized protein</fullName>
    </submittedName>
</protein>
<dbReference type="HOGENOM" id="CLU_1861709_0_0_9"/>
<sequence>MEININSPSYYKNIYGVDDEIYSMYRRISLFVKNNKYSEIVNVIGITPIVAPQDLIDRGEWQEEVKYDLKFQLVSVRKHIDYDKYISSDIEGKKKLILDNILKSIKKISKKAKLDYGAFERDILGHLGYSIEEIKLI</sequence>
<keyword evidence="2" id="KW-1185">Reference proteome</keyword>
<accession>D9SWJ1</accession>